<dbReference type="InterPro" id="IPR043502">
    <property type="entry name" value="DNA/RNA_pol_sf"/>
</dbReference>
<dbReference type="AlphaFoldDB" id="A0AAV1VDM2"/>
<name>A0AAV1VDM2_9STRA</name>
<dbReference type="SUPFAM" id="SSF56672">
    <property type="entry name" value="DNA/RNA polymerases"/>
    <property type="match status" value="1"/>
</dbReference>
<feature type="domain" description="Reverse transcriptase Ty1/copia-type" evidence="1">
    <location>
        <begin position="76"/>
        <end position="320"/>
    </location>
</feature>
<organism evidence="2 3">
    <name type="scientific">Peronospora matthiolae</name>
    <dbReference type="NCBI Taxonomy" id="2874970"/>
    <lineage>
        <taxon>Eukaryota</taxon>
        <taxon>Sar</taxon>
        <taxon>Stramenopiles</taxon>
        <taxon>Oomycota</taxon>
        <taxon>Peronosporomycetes</taxon>
        <taxon>Peronosporales</taxon>
        <taxon>Peronosporaceae</taxon>
        <taxon>Peronospora</taxon>
    </lineage>
</organism>
<dbReference type="PANTHER" id="PTHR11439">
    <property type="entry name" value="GAG-POL-RELATED RETROTRANSPOSON"/>
    <property type="match status" value="1"/>
</dbReference>
<comment type="caution">
    <text evidence="2">The sequence shown here is derived from an EMBL/GenBank/DDBJ whole genome shotgun (WGS) entry which is preliminary data.</text>
</comment>
<accession>A0AAV1VDM2</accession>
<dbReference type="PANTHER" id="PTHR11439:SF483">
    <property type="entry name" value="PEPTIDE SYNTHASE GLIP-LIKE, PUTATIVE (AFU_ORTHOLOGUE AFUA_3G12920)-RELATED"/>
    <property type="match status" value="1"/>
</dbReference>
<sequence>MSGVHTSSVQGTASPLEAMSALLASIDEEEEDEEDCDNVVDSVGAVPMTFSSAMDSSDARKWREACESEFQSLCKNNMWELVPLPSDRKAISSKWVFKVKETVDGLIQRYKARLVAKGYLQKYGVDFEETFEPVAKFASIRIIVSLAAQHNLVLHQMDVKTTFLNGVLGEEIYMKQPDGFVDVNHPHHTCKLKRALYGLKQSPRMWNQTIDEFMRYIGFTKCDMDHCVYAKRDDKVMMFVVIYVDDLILACNNMDILAATKRALSERFEMSDLGELKYCLGIEVERDDKSGDVSRKQTKFLRSILTKFGMQDFKPVKTPQDPGLKLTKHMCKDGCKHNYTMQGVRYRSAVGALMYLAASVGVISQFAADPCPTHWQALKRVLRYLQATPTLGIRFIGAGNG</sequence>
<dbReference type="Pfam" id="PF07727">
    <property type="entry name" value="RVT_2"/>
    <property type="match status" value="1"/>
</dbReference>
<dbReference type="Proteomes" id="UP001162060">
    <property type="component" value="Unassembled WGS sequence"/>
</dbReference>
<reference evidence="2" key="1">
    <citation type="submission" date="2024-01" db="EMBL/GenBank/DDBJ databases">
        <authorList>
            <person name="Webb A."/>
        </authorList>
    </citation>
    <scope>NUCLEOTIDE SEQUENCE</scope>
    <source>
        <strain evidence="2">Pm1</strain>
    </source>
</reference>
<gene>
    <name evidence="2" type="ORF">PM001_LOCUS29671</name>
</gene>
<dbReference type="EMBL" id="CAKLBY020000308">
    <property type="protein sequence ID" value="CAK7944521.1"/>
    <property type="molecule type" value="Genomic_DNA"/>
</dbReference>
<protein>
    <recommendedName>
        <fullName evidence="1">Reverse transcriptase Ty1/copia-type domain-containing protein</fullName>
    </recommendedName>
</protein>
<evidence type="ECO:0000259" key="1">
    <source>
        <dbReference type="Pfam" id="PF07727"/>
    </source>
</evidence>
<evidence type="ECO:0000313" key="2">
    <source>
        <dbReference type="EMBL" id="CAK7944521.1"/>
    </source>
</evidence>
<evidence type="ECO:0000313" key="3">
    <source>
        <dbReference type="Proteomes" id="UP001162060"/>
    </source>
</evidence>
<proteinExistence type="predicted"/>
<dbReference type="InterPro" id="IPR013103">
    <property type="entry name" value="RVT_2"/>
</dbReference>